<dbReference type="PANTHER" id="PTHR22893:SF91">
    <property type="entry name" value="NADPH DEHYDROGENASE 2-RELATED"/>
    <property type="match status" value="1"/>
</dbReference>
<dbReference type="EMBL" id="KZ858961">
    <property type="protein sequence ID" value="RDW27565.1"/>
    <property type="molecule type" value="Genomic_DNA"/>
</dbReference>
<evidence type="ECO:0000313" key="6">
    <source>
        <dbReference type="EMBL" id="RDW27565.1"/>
    </source>
</evidence>
<dbReference type="OrthoDB" id="276546at2759"/>
<keyword evidence="3" id="KW-0288">FMN</keyword>
<dbReference type="GeneID" id="2912255"/>
<reference evidence="5 7" key="1">
    <citation type="journal article" date="2016" name="PLoS ONE">
        <title>Sequence Assembly of Yarrowia lipolytica Strain W29/CLIB89 Shows Transposable Element Diversity.</title>
        <authorList>
            <person name="Magnan C."/>
            <person name="Yu J."/>
            <person name="Chang I."/>
            <person name="Jahn E."/>
            <person name="Kanomata Y."/>
            <person name="Wu J."/>
            <person name="Zeller M."/>
            <person name="Oakes M."/>
            <person name="Baldi P."/>
            <person name="Sandmeyer S."/>
        </authorList>
    </citation>
    <scope>NUCLEOTIDE SEQUENCE [LARGE SCALE GENOMIC DNA]</scope>
    <source>
        <strain evidence="5">CLIB89</strain>
        <strain evidence="7">CLIB89(W29)</strain>
    </source>
</reference>
<dbReference type="GO" id="GO:0003959">
    <property type="term" value="F:NADPH dehydrogenase activity"/>
    <property type="evidence" value="ECO:0007669"/>
    <property type="project" value="TreeGrafter"/>
</dbReference>
<evidence type="ECO:0000256" key="2">
    <source>
        <dbReference type="ARBA" id="ARBA00005979"/>
    </source>
</evidence>
<reference evidence="6 8" key="2">
    <citation type="submission" date="2018-07" db="EMBL/GenBank/DDBJ databases">
        <title>Draft Genome Assemblies for Five Robust Yarrowia lipolytica Strains Exhibiting High Lipid Production and Pentose Sugar Utilization and Sugar Alcohol Secretion from Undetoxified Lignocellulosic Biomass Hydrolysates.</title>
        <authorList>
            <consortium name="DOE Joint Genome Institute"/>
            <person name="Walker C."/>
            <person name="Ryu S."/>
            <person name="Na H."/>
            <person name="Zane M."/>
            <person name="LaButti K."/>
            <person name="Lipzen A."/>
            <person name="Haridas S."/>
            <person name="Barry K."/>
            <person name="Grigoriev I.V."/>
            <person name="Quarterman J."/>
            <person name="Slininger P."/>
            <person name="Dien B."/>
            <person name="Trinh C.T."/>
        </authorList>
    </citation>
    <scope>NUCLEOTIDE SEQUENCE [LARGE SCALE GENOMIC DNA]</scope>
    <source>
        <strain evidence="6 8">YB392</strain>
    </source>
</reference>
<evidence type="ECO:0000313" key="8">
    <source>
        <dbReference type="Proteomes" id="UP000256601"/>
    </source>
</evidence>
<sequence length="373" mass="41504">MAPALFSPINVGDTHLLNRVVMAPLTRFRADEGGVPSDLQKDYYVQRSQTPGTLLVAEATYVSPGAGGMKTFGGHVPGLWNEAQIAGWKKVIDAVHAKGCKFYIQLWDLGRTANQQVLEKEGLPFTGPSAIPQKGDKFGDKIRALTVPEIKQKIKDYATAAENAIKAGADGVEIHSANGYLPDQFIHWNSNHRTDEYGGSIENRCRFSLEIVDAISASIGSDKLAIRLSPWTDVQDVEVDQVNTLPTFEYIFRQLQKRADNGQKLAYVHLIEPRVNGTKTKREDIAWQTNEPFRKIWKGPLVRAGGFTRETALEAAASDPLTLVAFGRFFISTPDLVERLEKDEKLNPYNRKTFYSSGPVGYIDYPTYEKAKL</sequence>
<keyword evidence="3" id="KW-0285">Flavoprotein</keyword>
<dbReference type="FunFam" id="3.20.20.70:FF:000138">
    <property type="entry name" value="NADPH dehydrogenase 1"/>
    <property type="match status" value="1"/>
</dbReference>
<dbReference type="KEGG" id="yli:2912255"/>
<dbReference type="AlphaFoldDB" id="A0A1D8NK90"/>
<dbReference type="CDD" id="cd02933">
    <property type="entry name" value="OYE_like_FMN"/>
    <property type="match status" value="1"/>
</dbReference>
<dbReference type="InterPro" id="IPR013785">
    <property type="entry name" value="Aldolase_TIM"/>
</dbReference>
<evidence type="ECO:0000259" key="4">
    <source>
        <dbReference type="Pfam" id="PF00724"/>
    </source>
</evidence>
<proteinExistence type="inferred from homology"/>
<dbReference type="Pfam" id="PF00724">
    <property type="entry name" value="Oxidored_FMN"/>
    <property type="match status" value="1"/>
</dbReference>
<name>A0A1D8NK90_YARLL</name>
<dbReference type="Gene3D" id="3.20.20.70">
    <property type="entry name" value="Aldolase class I"/>
    <property type="match status" value="1"/>
</dbReference>
<dbReference type="VEuPathDB" id="FungiDB:YALI0_E27511g"/>
<evidence type="ECO:0000313" key="5">
    <source>
        <dbReference type="EMBL" id="AOW06039.1"/>
    </source>
</evidence>
<dbReference type="EMBL" id="CP017557">
    <property type="protein sequence ID" value="AOW06039.1"/>
    <property type="molecule type" value="Genomic_DNA"/>
</dbReference>
<comment type="similarity">
    <text evidence="2">Belongs to the NADH:flavin oxidoreductase/NADH oxidase family.</text>
</comment>
<dbReference type="Proteomes" id="UP000256601">
    <property type="component" value="Unassembled WGS sequence"/>
</dbReference>
<dbReference type="GO" id="GO:0010181">
    <property type="term" value="F:FMN binding"/>
    <property type="evidence" value="ECO:0007669"/>
    <property type="project" value="InterPro"/>
</dbReference>
<comment type="cofactor">
    <cofactor evidence="1">
        <name>FMN</name>
        <dbReference type="ChEBI" id="CHEBI:58210"/>
    </cofactor>
</comment>
<dbReference type="VEuPathDB" id="FungiDB:YALI1_E32423g"/>
<gene>
    <name evidence="6" type="ORF">B0I71DRAFT_128991</name>
    <name evidence="5" type="ORF">YALI1_E32423g</name>
</gene>
<protein>
    <recommendedName>
        <fullName evidence="4">NADH:flavin oxidoreductase/NADH oxidase N-terminal domain-containing protein</fullName>
    </recommendedName>
</protein>
<dbReference type="Proteomes" id="UP000182444">
    <property type="component" value="Chromosome 1E"/>
</dbReference>
<dbReference type="SUPFAM" id="SSF51395">
    <property type="entry name" value="FMN-linked oxidoreductases"/>
    <property type="match status" value="1"/>
</dbReference>
<dbReference type="RefSeq" id="XP_504471.1">
    <property type="nucleotide sequence ID" value="XM_504471.1"/>
</dbReference>
<dbReference type="InterPro" id="IPR045247">
    <property type="entry name" value="Oye-like"/>
</dbReference>
<evidence type="ECO:0000256" key="3">
    <source>
        <dbReference type="ARBA" id="ARBA00022643"/>
    </source>
</evidence>
<evidence type="ECO:0000256" key="1">
    <source>
        <dbReference type="ARBA" id="ARBA00001917"/>
    </source>
</evidence>
<dbReference type="PANTHER" id="PTHR22893">
    <property type="entry name" value="NADH OXIDOREDUCTASE-RELATED"/>
    <property type="match status" value="1"/>
</dbReference>
<evidence type="ECO:0000313" key="7">
    <source>
        <dbReference type="Proteomes" id="UP000182444"/>
    </source>
</evidence>
<accession>A0A1D8NK90</accession>
<dbReference type="OMA" id="WHVGRFS"/>
<organism evidence="5 7">
    <name type="scientific">Yarrowia lipolytica</name>
    <name type="common">Candida lipolytica</name>
    <dbReference type="NCBI Taxonomy" id="4952"/>
    <lineage>
        <taxon>Eukaryota</taxon>
        <taxon>Fungi</taxon>
        <taxon>Dikarya</taxon>
        <taxon>Ascomycota</taxon>
        <taxon>Saccharomycotina</taxon>
        <taxon>Dipodascomycetes</taxon>
        <taxon>Dipodascales</taxon>
        <taxon>Dipodascales incertae sedis</taxon>
        <taxon>Yarrowia</taxon>
    </lineage>
</organism>
<dbReference type="InterPro" id="IPR001155">
    <property type="entry name" value="OxRdtase_FMN_N"/>
</dbReference>
<feature type="domain" description="NADH:flavin oxidoreductase/NADH oxidase N-terminal" evidence="4">
    <location>
        <begin position="5"/>
        <end position="346"/>
    </location>
</feature>
<dbReference type="eggNOG" id="KOG0134">
    <property type="taxonomic scope" value="Eukaryota"/>
</dbReference>